<accession>A0ABV5WN93</accession>
<dbReference type="CDD" id="cd00077">
    <property type="entry name" value="HDc"/>
    <property type="match status" value="1"/>
</dbReference>
<comment type="caution">
    <text evidence="2">The sequence shown here is derived from an EMBL/GenBank/DDBJ whole genome shotgun (WGS) entry which is preliminary data.</text>
</comment>
<proteinExistence type="predicted"/>
<dbReference type="PANTHER" id="PTHR11373:SF4">
    <property type="entry name" value="DEOXYNUCLEOSIDE TRIPHOSPHATE TRIPHOSPHOHYDROLASE SAMHD1"/>
    <property type="match status" value="1"/>
</dbReference>
<evidence type="ECO:0000259" key="1">
    <source>
        <dbReference type="PROSITE" id="PS51831"/>
    </source>
</evidence>
<name>A0ABV5WN93_9BACI</name>
<dbReference type="PROSITE" id="PS51831">
    <property type="entry name" value="HD"/>
    <property type="match status" value="1"/>
</dbReference>
<dbReference type="EMBL" id="JBHMAF010000196">
    <property type="protein sequence ID" value="MFB9762091.1"/>
    <property type="molecule type" value="Genomic_DNA"/>
</dbReference>
<dbReference type="InterPro" id="IPR050135">
    <property type="entry name" value="dGTPase-like"/>
</dbReference>
<evidence type="ECO:0000313" key="3">
    <source>
        <dbReference type="Proteomes" id="UP001589609"/>
    </source>
</evidence>
<dbReference type="Gene3D" id="1.10.3210.10">
    <property type="entry name" value="Hypothetical protein af1432"/>
    <property type="match status" value="1"/>
</dbReference>
<dbReference type="PANTHER" id="PTHR11373">
    <property type="entry name" value="DEOXYNUCLEOSIDE TRIPHOSPHATE TRIPHOSPHOHYDROLASE"/>
    <property type="match status" value="1"/>
</dbReference>
<feature type="domain" description="HD" evidence="1">
    <location>
        <begin position="56"/>
        <end position="155"/>
    </location>
</feature>
<sequence>MQQTFCQETVYDPLYRHEIKALPHELELFQSKTLRRLKFLSHYGTASLYSPIMHSRLDHTIGVWSVIARFFPNDKELRLAALLHDIGHLPFSHAVEKTLGFNHHANTEKLIREGEAARILKKHGYDGEHIVALLNENTPLTSKTSLLGADHFDSFLRDAYLVGGIAKEPWELIQNIRFSGDFVETDIETGLHIMEAMVVDHNAFLSPLAIAIDGLLAKAVAAYAKHQEVKLSFIEPLTNYELIYHLQTCESPEVKELMNVVLWEPHRICIHETPAKERLQVEVKKVYDKEVLVGGRPISTLSEEAQEKLRKVKSLQKTYYVSYQ</sequence>
<dbReference type="RefSeq" id="WP_379952096.1">
    <property type="nucleotide sequence ID" value="NZ_JBHMAF010000196.1"/>
</dbReference>
<protein>
    <submittedName>
        <fullName evidence="2">HD domain-containing protein</fullName>
    </submittedName>
</protein>
<dbReference type="InterPro" id="IPR006674">
    <property type="entry name" value="HD_domain"/>
</dbReference>
<dbReference type="SMART" id="SM00471">
    <property type="entry name" value="HDc"/>
    <property type="match status" value="1"/>
</dbReference>
<reference evidence="2 3" key="1">
    <citation type="submission" date="2024-09" db="EMBL/GenBank/DDBJ databases">
        <authorList>
            <person name="Sun Q."/>
            <person name="Mori K."/>
        </authorList>
    </citation>
    <scope>NUCLEOTIDE SEQUENCE [LARGE SCALE GENOMIC DNA]</scope>
    <source>
        <strain evidence="2 3">JCM 11201</strain>
    </source>
</reference>
<dbReference type="SUPFAM" id="SSF109604">
    <property type="entry name" value="HD-domain/PDEase-like"/>
    <property type="match status" value="1"/>
</dbReference>
<evidence type="ECO:0000313" key="2">
    <source>
        <dbReference type="EMBL" id="MFB9762091.1"/>
    </source>
</evidence>
<keyword evidence="3" id="KW-1185">Reference proteome</keyword>
<organism evidence="2 3">
    <name type="scientific">Ectobacillus funiculus</name>
    <dbReference type="NCBI Taxonomy" id="137993"/>
    <lineage>
        <taxon>Bacteria</taxon>
        <taxon>Bacillati</taxon>
        <taxon>Bacillota</taxon>
        <taxon>Bacilli</taxon>
        <taxon>Bacillales</taxon>
        <taxon>Bacillaceae</taxon>
        <taxon>Ectobacillus</taxon>
    </lineage>
</organism>
<dbReference type="InterPro" id="IPR003607">
    <property type="entry name" value="HD/PDEase_dom"/>
</dbReference>
<dbReference type="Pfam" id="PF01966">
    <property type="entry name" value="HD"/>
    <property type="match status" value="1"/>
</dbReference>
<gene>
    <name evidence="2" type="ORF">ACFFMS_28090</name>
</gene>
<dbReference type="Proteomes" id="UP001589609">
    <property type="component" value="Unassembled WGS sequence"/>
</dbReference>